<dbReference type="OrthoDB" id="7033497at2"/>
<feature type="compositionally biased region" description="Basic and acidic residues" evidence="1">
    <location>
        <begin position="39"/>
        <end position="49"/>
    </location>
</feature>
<feature type="chain" id="PRO_5002064114" evidence="2">
    <location>
        <begin position="26"/>
        <end position="160"/>
    </location>
</feature>
<keyword evidence="2" id="KW-0732">Signal</keyword>
<evidence type="ECO:0000313" key="3">
    <source>
        <dbReference type="EMBL" id="KHK62252.1"/>
    </source>
</evidence>
<dbReference type="EMBL" id="JQGJ01000020">
    <property type="protein sequence ID" value="KHK62252.1"/>
    <property type="molecule type" value="Genomic_DNA"/>
</dbReference>
<gene>
    <name evidence="3" type="ORF">JZ00_24030</name>
</gene>
<evidence type="ECO:0000256" key="2">
    <source>
        <dbReference type="SAM" id="SignalP"/>
    </source>
</evidence>
<feature type="region of interest" description="Disordered" evidence="1">
    <location>
        <begin position="26"/>
        <end position="130"/>
    </location>
</feature>
<feature type="signal peptide" evidence="2">
    <location>
        <begin position="1"/>
        <end position="25"/>
    </location>
</feature>
<evidence type="ECO:0000256" key="1">
    <source>
        <dbReference type="SAM" id="MobiDB-lite"/>
    </source>
</evidence>
<sequence>MKAIVPAAWVLIGLLSALQMGSAVAAPTQEKPAASATKDTPKKTAEVKKTVKKAAAKTAPAKKKRAPIASKSKSAREVAKTPLPPAKLDLSLPHEMVDQLQPPGKTPLPKREPLLPSMFGDKPGPFQLNGRLLSNEMQLPLRNQERNEVEGAALEFEFKQ</sequence>
<accession>A0A0B1YYP6</accession>
<organism evidence="3 4">
    <name type="scientific">Pseudomonas frederiksbergensis</name>
    <dbReference type="NCBI Taxonomy" id="104087"/>
    <lineage>
        <taxon>Bacteria</taxon>
        <taxon>Pseudomonadati</taxon>
        <taxon>Pseudomonadota</taxon>
        <taxon>Gammaproteobacteria</taxon>
        <taxon>Pseudomonadales</taxon>
        <taxon>Pseudomonadaceae</taxon>
        <taxon>Pseudomonas</taxon>
    </lineage>
</organism>
<name>A0A0B1YYP6_9PSED</name>
<reference evidence="4" key="1">
    <citation type="submission" date="2015-03" db="EMBL/GenBank/DDBJ databases">
        <title>Pseudomonas frederiksbergensis hydrocarbon degrader.</title>
        <authorList>
            <person name="Brown L.M."/>
            <person name="Ruiz O.N."/>
            <person name="Mueller S."/>
            <person name="Gunasekera T.S."/>
        </authorList>
    </citation>
    <scope>NUCLEOTIDE SEQUENCE [LARGE SCALE GENOMIC DNA]</scope>
    <source>
        <strain evidence="4">SI8</strain>
    </source>
</reference>
<dbReference type="GO" id="GO:0003743">
    <property type="term" value="F:translation initiation factor activity"/>
    <property type="evidence" value="ECO:0007669"/>
    <property type="project" value="UniProtKB-KW"/>
</dbReference>
<comment type="caution">
    <text evidence="3">The sequence shown here is derived from an EMBL/GenBank/DDBJ whole genome shotgun (WGS) entry which is preliminary data.</text>
</comment>
<evidence type="ECO:0000313" key="4">
    <source>
        <dbReference type="Proteomes" id="UP000030949"/>
    </source>
</evidence>
<dbReference type="RefSeq" id="WP_039593685.1">
    <property type="nucleotide sequence ID" value="NZ_JQGJ02000017.1"/>
</dbReference>
<keyword evidence="3" id="KW-0396">Initiation factor</keyword>
<keyword evidence="3" id="KW-0648">Protein biosynthesis</keyword>
<dbReference type="AlphaFoldDB" id="A0A0B1YYP6"/>
<protein>
    <submittedName>
        <fullName evidence="3">Translation initiation factor 2</fullName>
    </submittedName>
</protein>
<feature type="compositionally biased region" description="Basic residues" evidence="1">
    <location>
        <begin position="50"/>
        <end position="66"/>
    </location>
</feature>
<proteinExistence type="predicted"/>
<dbReference type="Proteomes" id="UP000030949">
    <property type="component" value="Unassembled WGS sequence"/>
</dbReference>